<sequence length="372" mass="41149">MGKWRRFTLGASLGAVVLTAGILMTQRVQAKSTATSRIDYRLKHMTENEKIGQLFVTGVSNDSAATRANIKKYHLGGIILMGNNFVGSRSSFKARLRGYQKVAKVPIFISTDQEGGTVSRLSANKAISGHSYYYSPRQAYQHGGMKEVLKIYRLQARNMRDLGINWDFAPVADVATHSSNFIYPRTFSKSYKATANYIKQVVPAIQRYQVGASLKHFPGYGSAADTHTGTAVVNRSLSSFKSKDFLPFKAGINAGVDSIMVTHIILKKVDPYRPASLSKKDVSLLRNTLGFKGVIVTDSLQMGAVGNYVTKHHVYRDVLAFKAGNDVLLTSDYKKGIPEIKRAIAKKQISMKQVDASVRRILVMKEKLGMRV</sequence>
<dbReference type="RefSeq" id="WP_155431958.1">
    <property type="nucleotide sequence ID" value="NZ_WNJO01000009.1"/>
</dbReference>
<dbReference type="GO" id="GO:0004563">
    <property type="term" value="F:beta-N-acetylhexosaminidase activity"/>
    <property type="evidence" value="ECO:0007669"/>
    <property type="project" value="UniProtKB-EC"/>
</dbReference>
<evidence type="ECO:0000256" key="3">
    <source>
        <dbReference type="ARBA" id="ARBA00012663"/>
    </source>
</evidence>
<protein>
    <recommendedName>
        <fullName evidence="3">beta-N-acetylhexosaminidase</fullName>
        <ecNumber evidence="3">3.2.1.52</ecNumber>
    </recommendedName>
</protein>
<comment type="similarity">
    <text evidence="2">Belongs to the glycosyl hydrolase 3 family.</text>
</comment>
<dbReference type="EC" id="3.2.1.52" evidence="3"/>
<accession>A0A7X2XVY5</accession>
<evidence type="ECO:0000256" key="5">
    <source>
        <dbReference type="ARBA" id="ARBA00023295"/>
    </source>
</evidence>
<keyword evidence="8" id="KW-1185">Reference proteome</keyword>
<evidence type="ECO:0000313" key="8">
    <source>
        <dbReference type="Proteomes" id="UP000466388"/>
    </source>
</evidence>
<dbReference type="AlphaFoldDB" id="A0A7X2XVY5"/>
<dbReference type="Gene3D" id="3.20.20.300">
    <property type="entry name" value="Glycoside hydrolase, family 3, N-terminal domain"/>
    <property type="match status" value="1"/>
</dbReference>
<feature type="domain" description="Glycoside hydrolase family 3 N-terminal" evidence="6">
    <location>
        <begin position="48"/>
        <end position="362"/>
    </location>
</feature>
<dbReference type="GO" id="GO:0009254">
    <property type="term" value="P:peptidoglycan turnover"/>
    <property type="evidence" value="ECO:0007669"/>
    <property type="project" value="TreeGrafter"/>
</dbReference>
<dbReference type="SUPFAM" id="SSF51445">
    <property type="entry name" value="(Trans)glycosidases"/>
    <property type="match status" value="1"/>
</dbReference>
<dbReference type="PANTHER" id="PTHR30480:SF13">
    <property type="entry name" value="BETA-HEXOSAMINIDASE"/>
    <property type="match status" value="1"/>
</dbReference>
<dbReference type="PANTHER" id="PTHR30480">
    <property type="entry name" value="BETA-HEXOSAMINIDASE-RELATED"/>
    <property type="match status" value="1"/>
</dbReference>
<dbReference type="InterPro" id="IPR036962">
    <property type="entry name" value="Glyco_hydro_3_N_sf"/>
</dbReference>
<dbReference type="InterPro" id="IPR050226">
    <property type="entry name" value="NagZ_Beta-hexosaminidase"/>
</dbReference>
<reference evidence="7 8" key="1">
    <citation type="submission" date="2019-11" db="EMBL/GenBank/DDBJ databases">
        <title>Lactobacillus sp. nov. CRM56-3, isolated from fermented tea leaves.</title>
        <authorList>
            <person name="Phuengjayaem S."/>
            <person name="Tanasupawat S."/>
        </authorList>
    </citation>
    <scope>NUCLEOTIDE SEQUENCE [LARGE SCALE GENOMIC DNA]</scope>
    <source>
        <strain evidence="7 8">CRM56-3</strain>
    </source>
</reference>
<dbReference type="InterPro" id="IPR001764">
    <property type="entry name" value="Glyco_hydro_3_N"/>
</dbReference>
<dbReference type="Pfam" id="PF00933">
    <property type="entry name" value="Glyco_hydro_3"/>
    <property type="match status" value="1"/>
</dbReference>
<evidence type="ECO:0000256" key="4">
    <source>
        <dbReference type="ARBA" id="ARBA00022801"/>
    </source>
</evidence>
<dbReference type="GO" id="GO:0005975">
    <property type="term" value="P:carbohydrate metabolic process"/>
    <property type="evidence" value="ECO:0007669"/>
    <property type="project" value="InterPro"/>
</dbReference>
<evidence type="ECO:0000256" key="1">
    <source>
        <dbReference type="ARBA" id="ARBA00001231"/>
    </source>
</evidence>
<name>A0A7X2XVY5_9LACO</name>
<organism evidence="7 8">
    <name type="scientific">Secundilactobacillus folii</name>
    <dbReference type="NCBI Taxonomy" id="2678357"/>
    <lineage>
        <taxon>Bacteria</taxon>
        <taxon>Bacillati</taxon>
        <taxon>Bacillota</taxon>
        <taxon>Bacilli</taxon>
        <taxon>Lactobacillales</taxon>
        <taxon>Lactobacillaceae</taxon>
        <taxon>Secundilactobacillus</taxon>
    </lineage>
</organism>
<evidence type="ECO:0000256" key="2">
    <source>
        <dbReference type="ARBA" id="ARBA00005336"/>
    </source>
</evidence>
<gene>
    <name evidence="7" type="ORF">GM612_08525</name>
</gene>
<comment type="catalytic activity">
    <reaction evidence="1">
        <text>Hydrolysis of terminal non-reducing N-acetyl-D-hexosamine residues in N-acetyl-beta-D-hexosaminides.</text>
        <dbReference type="EC" id="3.2.1.52"/>
    </reaction>
</comment>
<keyword evidence="5" id="KW-0326">Glycosidase</keyword>
<evidence type="ECO:0000259" key="6">
    <source>
        <dbReference type="Pfam" id="PF00933"/>
    </source>
</evidence>
<keyword evidence="4" id="KW-0378">Hydrolase</keyword>
<dbReference type="InterPro" id="IPR017853">
    <property type="entry name" value="GH"/>
</dbReference>
<proteinExistence type="inferred from homology"/>
<dbReference type="Proteomes" id="UP000466388">
    <property type="component" value="Unassembled WGS sequence"/>
</dbReference>
<evidence type="ECO:0000313" key="7">
    <source>
        <dbReference type="EMBL" id="MTV82688.1"/>
    </source>
</evidence>
<comment type="caution">
    <text evidence="7">The sequence shown here is derived from an EMBL/GenBank/DDBJ whole genome shotgun (WGS) entry which is preliminary data.</text>
</comment>
<dbReference type="EMBL" id="WNJO01000009">
    <property type="protein sequence ID" value="MTV82688.1"/>
    <property type="molecule type" value="Genomic_DNA"/>
</dbReference>